<keyword evidence="4" id="KW-1134">Transmembrane beta strand</keyword>
<accession>A0A6M4IQJ3</accession>
<evidence type="ECO:0000256" key="5">
    <source>
        <dbReference type="ARBA" id="ARBA00022692"/>
    </source>
</evidence>
<comment type="similarity">
    <text evidence="2">Belongs to the outer membrane factor (OMF) (TC 1.B.17) family.</text>
</comment>
<evidence type="ECO:0000256" key="8">
    <source>
        <dbReference type="SAM" id="Coils"/>
    </source>
</evidence>
<evidence type="ECO:0000256" key="1">
    <source>
        <dbReference type="ARBA" id="ARBA00004442"/>
    </source>
</evidence>
<keyword evidence="11" id="KW-1185">Reference proteome</keyword>
<feature type="chain" id="PRO_5026680714" evidence="9">
    <location>
        <begin position="21"/>
        <end position="444"/>
    </location>
</feature>
<dbReference type="EMBL" id="CP053085">
    <property type="protein sequence ID" value="QJR36258.1"/>
    <property type="molecule type" value="Genomic_DNA"/>
</dbReference>
<evidence type="ECO:0000256" key="2">
    <source>
        <dbReference type="ARBA" id="ARBA00007613"/>
    </source>
</evidence>
<dbReference type="InterPro" id="IPR051906">
    <property type="entry name" value="TolC-like"/>
</dbReference>
<sequence length="444" mass="47121">MKQLSSIIAVVLAMTGTALPAQTALSLGDAARLAAKQSGGVDVARQRVAQAEARVTQRRGALFPDLAAGIQQSERTLNSATFGFSFSNPVTGQPLLRPDGELIGPVPTVDVRYRLQQPLLDLGNVAKWRAAQSSVLAASADVQAQADLAAANAAAVYVRAARAEAQLSSRRADSALAADLLRIARDQLQAGTGIALDVTRAESQLANVRAQIIGARNERDRGLLELKRAVGLPLDAPLSLSDSLASMPVGDVAPDAATALARATESRADVKALVAQETAQRAASQAIKWERTPQLGLVVDQGVIGKNWNRMLPTYSWGVQLSVGLFDGFRREGRVQEQIAATRETDAKLRDLRAQSALEVRAALLDLSAALEQVDAVRERLQLAEQEVTQAQERFRAGVAGNGDVITALLSLNQARTLRNDALASYQGSRVALAKAMGEVQKLP</sequence>
<keyword evidence="7" id="KW-0998">Cell outer membrane</keyword>
<keyword evidence="9" id="KW-0732">Signal</keyword>
<dbReference type="PANTHER" id="PTHR30026:SF20">
    <property type="entry name" value="OUTER MEMBRANE PROTEIN TOLC"/>
    <property type="match status" value="1"/>
</dbReference>
<dbReference type="GO" id="GO:1990281">
    <property type="term" value="C:efflux pump complex"/>
    <property type="evidence" value="ECO:0007669"/>
    <property type="project" value="TreeGrafter"/>
</dbReference>
<dbReference type="SUPFAM" id="SSF56954">
    <property type="entry name" value="Outer membrane efflux proteins (OEP)"/>
    <property type="match status" value="1"/>
</dbReference>
<dbReference type="KEGG" id="ggr:HKW67_12455"/>
<keyword evidence="5" id="KW-0812">Transmembrane</keyword>
<protein>
    <submittedName>
        <fullName evidence="10">TolC family protein</fullName>
    </submittedName>
</protein>
<evidence type="ECO:0000256" key="4">
    <source>
        <dbReference type="ARBA" id="ARBA00022452"/>
    </source>
</evidence>
<proteinExistence type="inferred from homology"/>
<dbReference type="Pfam" id="PF02321">
    <property type="entry name" value="OEP"/>
    <property type="match status" value="2"/>
</dbReference>
<name>A0A6M4IQJ3_9BACT</name>
<keyword evidence="3" id="KW-0813">Transport</keyword>
<dbReference type="PANTHER" id="PTHR30026">
    <property type="entry name" value="OUTER MEMBRANE PROTEIN TOLC"/>
    <property type="match status" value="1"/>
</dbReference>
<comment type="subcellular location">
    <subcellularLocation>
        <location evidence="1">Cell outer membrane</location>
    </subcellularLocation>
</comment>
<organism evidence="10 11">
    <name type="scientific">Gemmatimonas groenlandica</name>
    <dbReference type="NCBI Taxonomy" id="2732249"/>
    <lineage>
        <taxon>Bacteria</taxon>
        <taxon>Pseudomonadati</taxon>
        <taxon>Gemmatimonadota</taxon>
        <taxon>Gemmatimonadia</taxon>
        <taxon>Gemmatimonadales</taxon>
        <taxon>Gemmatimonadaceae</taxon>
        <taxon>Gemmatimonas</taxon>
    </lineage>
</organism>
<keyword evidence="8" id="KW-0175">Coiled coil</keyword>
<evidence type="ECO:0000256" key="3">
    <source>
        <dbReference type="ARBA" id="ARBA00022448"/>
    </source>
</evidence>
<evidence type="ECO:0000256" key="7">
    <source>
        <dbReference type="ARBA" id="ARBA00023237"/>
    </source>
</evidence>
<dbReference type="GO" id="GO:0009279">
    <property type="term" value="C:cell outer membrane"/>
    <property type="evidence" value="ECO:0007669"/>
    <property type="project" value="UniProtKB-SubCell"/>
</dbReference>
<feature type="signal peptide" evidence="9">
    <location>
        <begin position="1"/>
        <end position="20"/>
    </location>
</feature>
<dbReference type="InterPro" id="IPR003423">
    <property type="entry name" value="OMP_efflux"/>
</dbReference>
<dbReference type="AlphaFoldDB" id="A0A6M4IQJ3"/>
<evidence type="ECO:0000313" key="11">
    <source>
        <dbReference type="Proteomes" id="UP000500938"/>
    </source>
</evidence>
<evidence type="ECO:0000256" key="6">
    <source>
        <dbReference type="ARBA" id="ARBA00023136"/>
    </source>
</evidence>
<dbReference type="Proteomes" id="UP000500938">
    <property type="component" value="Chromosome"/>
</dbReference>
<reference evidence="10 11" key="1">
    <citation type="submission" date="2020-05" db="EMBL/GenBank/DDBJ databases">
        <title>Complete genome sequence of Gemmatimonas greenlandica TET16.</title>
        <authorList>
            <person name="Zeng Y."/>
        </authorList>
    </citation>
    <scope>NUCLEOTIDE SEQUENCE [LARGE SCALE GENOMIC DNA]</scope>
    <source>
        <strain evidence="10 11">TET16</strain>
    </source>
</reference>
<evidence type="ECO:0000313" key="10">
    <source>
        <dbReference type="EMBL" id="QJR36258.1"/>
    </source>
</evidence>
<dbReference type="RefSeq" id="WP_171225693.1">
    <property type="nucleotide sequence ID" value="NZ_CP053085.1"/>
</dbReference>
<gene>
    <name evidence="10" type="ORF">HKW67_12455</name>
</gene>
<dbReference type="GO" id="GO:0015288">
    <property type="term" value="F:porin activity"/>
    <property type="evidence" value="ECO:0007669"/>
    <property type="project" value="TreeGrafter"/>
</dbReference>
<feature type="coiled-coil region" evidence="8">
    <location>
        <begin position="367"/>
        <end position="394"/>
    </location>
</feature>
<dbReference type="GO" id="GO:0015562">
    <property type="term" value="F:efflux transmembrane transporter activity"/>
    <property type="evidence" value="ECO:0007669"/>
    <property type="project" value="InterPro"/>
</dbReference>
<keyword evidence="6" id="KW-0472">Membrane</keyword>
<evidence type="ECO:0000256" key="9">
    <source>
        <dbReference type="SAM" id="SignalP"/>
    </source>
</evidence>
<dbReference type="Gene3D" id="1.20.1600.10">
    <property type="entry name" value="Outer membrane efflux proteins (OEP)"/>
    <property type="match status" value="1"/>
</dbReference>